<reference evidence="1 2" key="1">
    <citation type="submission" date="2019-08" db="EMBL/GenBank/DDBJ databases">
        <title>Whole genome of Aphis craccivora.</title>
        <authorList>
            <person name="Voronova N.V."/>
            <person name="Shulinski R.S."/>
            <person name="Bandarenka Y.V."/>
            <person name="Zhorov D.G."/>
            <person name="Warner D."/>
        </authorList>
    </citation>
    <scope>NUCLEOTIDE SEQUENCE [LARGE SCALE GENOMIC DNA]</scope>
    <source>
        <strain evidence="1">180601</strain>
        <tissue evidence="1">Whole Body</tissue>
    </source>
</reference>
<evidence type="ECO:0000313" key="2">
    <source>
        <dbReference type="Proteomes" id="UP000478052"/>
    </source>
</evidence>
<proteinExistence type="predicted"/>
<keyword evidence="2" id="KW-1185">Reference proteome</keyword>
<sequence>MYDFHYNLMKKKYGRKLVLYIRIQIP</sequence>
<organism evidence="1 2">
    <name type="scientific">Aphis craccivora</name>
    <name type="common">Cowpea aphid</name>
    <dbReference type="NCBI Taxonomy" id="307492"/>
    <lineage>
        <taxon>Eukaryota</taxon>
        <taxon>Metazoa</taxon>
        <taxon>Ecdysozoa</taxon>
        <taxon>Arthropoda</taxon>
        <taxon>Hexapoda</taxon>
        <taxon>Insecta</taxon>
        <taxon>Pterygota</taxon>
        <taxon>Neoptera</taxon>
        <taxon>Paraneoptera</taxon>
        <taxon>Hemiptera</taxon>
        <taxon>Sternorrhyncha</taxon>
        <taxon>Aphidomorpha</taxon>
        <taxon>Aphidoidea</taxon>
        <taxon>Aphididae</taxon>
        <taxon>Aphidini</taxon>
        <taxon>Aphis</taxon>
        <taxon>Aphis</taxon>
    </lineage>
</organism>
<dbReference type="AlphaFoldDB" id="A0A6G0W1U5"/>
<evidence type="ECO:0000313" key="1">
    <source>
        <dbReference type="EMBL" id="KAF0715250.1"/>
    </source>
</evidence>
<accession>A0A6G0W1U5</accession>
<protein>
    <submittedName>
        <fullName evidence="1">Uncharacterized protein</fullName>
    </submittedName>
</protein>
<comment type="caution">
    <text evidence="1">The sequence shown here is derived from an EMBL/GenBank/DDBJ whole genome shotgun (WGS) entry which is preliminary data.</text>
</comment>
<dbReference type="Proteomes" id="UP000478052">
    <property type="component" value="Unassembled WGS sequence"/>
</dbReference>
<dbReference type="EMBL" id="VUJU01010216">
    <property type="protein sequence ID" value="KAF0715250.1"/>
    <property type="molecule type" value="Genomic_DNA"/>
</dbReference>
<gene>
    <name evidence="1" type="ORF">FWK35_00031781</name>
</gene>
<name>A0A6G0W1U5_APHCR</name>